<sequence>MMTREDAKIRVKLNVNKLFLSGEVDTYDDYADSVNYSYVDENEKFYRLAGLIR</sequence>
<evidence type="ECO:0000313" key="1">
    <source>
        <dbReference type="EMBL" id="GBR75831.1"/>
    </source>
</evidence>
<gene>
    <name evidence="1" type="ORF">NO2_0463</name>
</gene>
<protein>
    <submittedName>
        <fullName evidence="1">Uncharacterized protein</fullName>
    </submittedName>
</protein>
<dbReference type="Proteomes" id="UP000275925">
    <property type="component" value="Unassembled WGS sequence"/>
</dbReference>
<dbReference type="EMBL" id="BGZO01000008">
    <property type="protein sequence ID" value="GBR75831.1"/>
    <property type="molecule type" value="Genomic_DNA"/>
</dbReference>
<keyword evidence="2" id="KW-1185">Reference proteome</keyword>
<comment type="caution">
    <text evidence="1">The sequence shown here is derived from an EMBL/GenBank/DDBJ whole genome shotgun (WGS) entry which is preliminary data.</text>
</comment>
<dbReference type="AlphaFoldDB" id="A0A388TGC1"/>
<evidence type="ECO:0000313" key="2">
    <source>
        <dbReference type="Proteomes" id="UP000275925"/>
    </source>
</evidence>
<reference evidence="1 2" key="1">
    <citation type="journal article" date="2019" name="ISME J.">
        <title>Genome analyses of uncultured TG2/ZB3 bacteria in 'Margulisbacteria' specifically attached to ectosymbiotic spirochetes of protists in the termite gut.</title>
        <authorList>
            <person name="Utami Y.D."/>
            <person name="Kuwahara H."/>
            <person name="Igai K."/>
            <person name="Murakami T."/>
            <person name="Sugaya K."/>
            <person name="Morikawa T."/>
            <person name="Nagura Y."/>
            <person name="Yuki M."/>
            <person name="Deevong P."/>
            <person name="Inoue T."/>
            <person name="Kihara K."/>
            <person name="Lo N."/>
            <person name="Yamada A."/>
            <person name="Ohkuma M."/>
            <person name="Hongoh Y."/>
        </authorList>
    </citation>
    <scope>NUCLEOTIDE SEQUENCE [LARGE SCALE GENOMIC DNA]</scope>
    <source>
        <strain evidence="1">NkOx7-02</strain>
    </source>
</reference>
<organism evidence="1 2">
    <name type="scientific">Candidatus Termititenax persephonae</name>
    <dbReference type="NCBI Taxonomy" id="2218525"/>
    <lineage>
        <taxon>Bacteria</taxon>
        <taxon>Bacillati</taxon>
        <taxon>Candidatus Margulisiibacteriota</taxon>
        <taxon>Candidatus Termititenacia</taxon>
        <taxon>Candidatus Termititenacales</taxon>
        <taxon>Candidatus Termititenacaceae</taxon>
        <taxon>Candidatus Termititenax</taxon>
    </lineage>
</organism>
<accession>A0A388TGC1</accession>
<name>A0A388TGC1_9BACT</name>
<proteinExistence type="predicted"/>